<evidence type="ECO:0000256" key="1">
    <source>
        <dbReference type="SAM" id="Phobius"/>
    </source>
</evidence>
<keyword evidence="3" id="KW-1185">Reference proteome</keyword>
<protein>
    <submittedName>
        <fullName evidence="2">Uncharacterized protein</fullName>
    </submittedName>
</protein>
<dbReference type="Proteomes" id="UP000617634">
    <property type="component" value="Unassembled WGS sequence"/>
</dbReference>
<gene>
    <name evidence="2" type="ORF">I5E68_03235</name>
</gene>
<comment type="caution">
    <text evidence="2">The sequence shown here is derived from an EMBL/GenBank/DDBJ whole genome shotgun (WGS) entry which is preliminary data.</text>
</comment>
<keyword evidence="1" id="KW-0812">Transmembrane</keyword>
<accession>A0A931HAK9</accession>
<sequence>MTFGDIIGLIVVFGGFVAIAAVIASAYKRRLAHIERKLEITSGEGAERAVLSAKNIELENRVRVLERIVTQSSESDEIARQIDALLESADGQSEKTLMVANEVSSR</sequence>
<reference evidence="2" key="1">
    <citation type="submission" date="2020-11" db="EMBL/GenBank/DDBJ databases">
        <title>Novosphingobium aureum sp. nov., a marine bacterium isolated from sediment of a salt flat.</title>
        <authorList>
            <person name="Yoo Y."/>
            <person name="Kim J.-J."/>
        </authorList>
    </citation>
    <scope>NUCLEOTIDE SEQUENCE</scope>
    <source>
        <strain evidence="2">YJ-S2-02</strain>
    </source>
</reference>
<organism evidence="2 3">
    <name type="scientific">Novosphingobium aureum</name>
    <dbReference type="NCBI Taxonomy" id="2792964"/>
    <lineage>
        <taxon>Bacteria</taxon>
        <taxon>Pseudomonadati</taxon>
        <taxon>Pseudomonadota</taxon>
        <taxon>Alphaproteobacteria</taxon>
        <taxon>Sphingomonadales</taxon>
        <taxon>Sphingomonadaceae</taxon>
        <taxon>Novosphingobium</taxon>
    </lineage>
</organism>
<feature type="transmembrane region" description="Helical" evidence="1">
    <location>
        <begin position="6"/>
        <end position="27"/>
    </location>
</feature>
<evidence type="ECO:0000313" key="3">
    <source>
        <dbReference type="Proteomes" id="UP000617634"/>
    </source>
</evidence>
<keyword evidence="1" id="KW-1133">Transmembrane helix</keyword>
<name>A0A931HAK9_9SPHN</name>
<keyword evidence="1" id="KW-0472">Membrane</keyword>
<dbReference type="EMBL" id="JADZGI010000001">
    <property type="protein sequence ID" value="MBH0111966.1"/>
    <property type="molecule type" value="Genomic_DNA"/>
</dbReference>
<dbReference type="RefSeq" id="WP_197160728.1">
    <property type="nucleotide sequence ID" value="NZ_JADZGI010000001.1"/>
</dbReference>
<dbReference type="AlphaFoldDB" id="A0A931HAK9"/>
<proteinExistence type="predicted"/>
<evidence type="ECO:0000313" key="2">
    <source>
        <dbReference type="EMBL" id="MBH0111966.1"/>
    </source>
</evidence>